<keyword evidence="9 13" id="KW-0547">Nucleotide-binding</keyword>
<gene>
    <name evidence="23" type="ORF">SVA_2960</name>
</gene>
<evidence type="ECO:0000313" key="23">
    <source>
        <dbReference type="EMBL" id="BAU49508.1"/>
    </source>
</evidence>
<dbReference type="GO" id="GO:0019740">
    <property type="term" value="P:nitrogen utilization"/>
    <property type="evidence" value="ECO:0007669"/>
    <property type="project" value="TreeGrafter"/>
</dbReference>
<dbReference type="GO" id="GO:0005524">
    <property type="term" value="F:ATP binding"/>
    <property type="evidence" value="ECO:0007669"/>
    <property type="project" value="UniProtKB-KW"/>
</dbReference>
<dbReference type="PROSITE" id="PS00182">
    <property type="entry name" value="GLNA_ADENYLATION"/>
    <property type="match status" value="1"/>
</dbReference>
<dbReference type="PANTHER" id="PTHR43407:SF1">
    <property type="entry name" value="LENGSIN"/>
    <property type="match status" value="1"/>
</dbReference>
<feature type="binding site" evidence="12">
    <location>
        <position position="321"/>
    </location>
    <ligand>
        <name>L-glutamate</name>
        <dbReference type="ChEBI" id="CHEBI:29985"/>
    </ligand>
</feature>
<dbReference type="SUPFAM" id="SSF54368">
    <property type="entry name" value="Glutamine synthetase, N-terminal domain"/>
    <property type="match status" value="1"/>
</dbReference>
<evidence type="ECO:0000256" key="12">
    <source>
        <dbReference type="PIRSR" id="PIRSR604809-1"/>
    </source>
</evidence>
<dbReference type="GO" id="GO:0046872">
    <property type="term" value="F:metal ion binding"/>
    <property type="evidence" value="ECO:0007669"/>
    <property type="project" value="UniProtKB-KW"/>
</dbReference>
<feature type="modified residue" description="O-AMP-tyrosine" evidence="15">
    <location>
        <position position="398"/>
    </location>
</feature>
<evidence type="ECO:0000259" key="21">
    <source>
        <dbReference type="PROSITE" id="PS51986"/>
    </source>
</evidence>
<comment type="cofactor">
    <cofactor evidence="14">
        <name>Mg(2+)</name>
        <dbReference type="ChEBI" id="CHEBI:18420"/>
    </cofactor>
    <text evidence="14">Binds 2 Mg(2+) ions per subunit.</text>
</comment>
<feature type="domain" description="GS catalytic" evidence="22">
    <location>
        <begin position="105"/>
        <end position="470"/>
    </location>
</feature>
<dbReference type="SMART" id="SM01230">
    <property type="entry name" value="Gln-synt_C"/>
    <property type="match status" value="1"/>
</dbReference>
<dbReference type="GO" id="GO:0004356">
    <property type="term" value="F:glutamine synthetase activity"/>
    <property type="evidence" value="ECO:0007669"/>
    <property type="project" value="UniProtKB-EC"/>
</dbReference>
<name>A0A1B4V7L4_9GAMM</name>
<feature type="binding site" evidence="14">
    <location>
        <position position="212"/>
    </location>
    <ligand>
        <name>Mg(2+)</name>
        <dbReference type="ChEBI" id="CHEBI:18420"/>
        <label>1</label>
    </ligand>
</feature>
<dbReference type="Gene3D" id="3.30.590.10">
    <property type="entry name" value="Glutamine synthetase/guanido kinase, catalytic domain"/>
    <property type="match status" value="1"/>
</dbReference>
<sequence>MKTSEVMDFIKDRQVEVVDLKFGDFPGTWQHFTIPVSQVNSELFDEGLGFDGSSIRGWQAIHASDMMVVPDPETAMLDPFSEKTTLSLICSIVDPITREKYSRDPRYIAQKAESYLKSTGIADTAYFGPEAEFFIFDGVRFDQNAHEGYYYIESEEGIWTSGKGDGPNLGHKPRHKEGYFPVPPTDSLQDIRNEMIVEMERAGIVVEKQHHEVATAGQAEIDLRFDSLTRMADKMMLYKYIVKNVALRYGQTATFMPKPMFGDNGSGMHTHQSLWKDGQPLFAGNKYAGLSDACLHYIGGILKHAPALCAFVAPTTNSYKRLVPGYEAPVNLAYSSRNRSAAVRIPMYSPSPKAKRIEVRFPDPSCNPYLGFAAMLMAGLDGVQHKIHPGDPLDKNIYELPPEELKNVPSAPYSLDAALDALEADQDFLRQGDVFTQDVIDTWLEYKRSRECDQVRLRPHPYEFMLYYDV</sequence>
<dbReference type="InterPro" id="IPR036651">
    <property type="entry name" value="Gln_synt_N_sf"/>
</dbReference>
<feature type="binding site" evidence="14">
    <location>
        <position position="358"/>
    </location>
    <ligand>
        <name>Mg(2+)</name>
        <dbReference type="ChEBI" id="CHEBI:18420"/>
        <label>1</label>
    </ligand>
</feature>
<feature type="binding site" evidence="13">
    <location>
        <position position="353"/>
    </location>
    <ligand>
        <name>ATP</name>
        <dbReference type="ChEBI" id="CHEBI:30616"/>
    </ligand>
</feature>
<dbReference type="PROSITE" id="PS00180">
    <property type="entry name" value="GLNA_1"/>
    <property type="match status" value="1"/>
</dbReference>
<dbReference type="PROSITE" id="PS51986">
    <property type="entry name" value="GS_BETA_GRASP"/>
    <property type="match status" value="1"/>
</dbReference>
<feature type="binding site" evidence="14">
    <location>
        <position position="220"/>
    </location>
    <ligand>
        <name>Mg(2+)</name>
        <dbReference type="ChEBI" id="CHEBI:18420"/>
        <label>1</label>
    </ligand>
</feature>
<dbReference type="OrthoDB" id="9789509at2"/>
<keyword evidence="7 19" id="KW-0436">Ligase</keyword>
<evidence type="ECO:0000256" key="2">
    <source>
        <dbReference type="ARBA" id="ARBA00009897"/>
    </source>
</evidence>
<dbReference type="InterPro" id="IPR027303">
    <property type="entry name" value="Gln_synth_gly_rich_site"/>
</dbReference>
<protein>
    <recommendedName>
        <fullName evidence="4 19">Glutamine synthetase</fullName>
        <ecNumber evidence="19">6.3.1.2</ecNumber>
    </recommendedName>
</protein>
<dbReference type="InterPro" id="IPR008147">
    <property type="entry name" value="Gln_synt_N"/>
</dbReference>
<evidence type="ECO:0000256" key="3">
    <source>
        <dbReference type="ARBA" id="ARBA00011354"/>
    </source>
</evidence>
<dbReference type="GO" id="GO:0016020">
    <property type="term" value="C:membrane"/>
    <property type="evidence" value="ECO:0007669"/>
    <property type="project" value="TreeGrafter"/>
</dbReference>
<feature type="binding site" evidence="13">
    <location>
        <begin position="271"/>
        <end position="273"/>
    </location>
    <ligand>
        <name>ATP</name>
        <dbReference type="ChEBI" id="CHEBI:30616"/>
    </ligand>
</feature>
<feature type="domain" description="GS beta-grasp" evidence="21">
    <location>
        <begin position="13"/>
        <end position="97"/>
    </location>
</feature>
<evidence type="ECO:0000256" key="9">
    <source>
        <dbReference type="ARBA" id="ARBA00022741"/>
    </source>
</evidence>
<dbReference type="GO" id="GO:0006542">
    <property type="term" value="P:glutamine biosynthetic process"/>
    <property type="evidence" value="ECO:0007669"/>
    <property type="project" value="InterPro"/>
</dbReference>
<evidence type="ECO:0000256" key="19">
    <source>
        <dbReference type="RuleBase" id="RU004356"/>
    </source>
</evidence>
<dbReference type="GO" id="GO:0005737">
    <property type="term" value="C:cytoplasm"/>
    <property type="evidence" value="ECO:0007669"/>
    <property type="project" value="UniProtKB-SubCell"/>
</dbReference>
<dbReference type="InterPro" id="IPR001637">
    <property type="entry name" value="Gln_synth_I_adenylation_site"/>
</dbReference>
<comment type="subcellular location">
    <subcellularLocation>
        <location evidence="1 18">Cytoplasm</location>
    </subcellularLocation>
</comment>
<feature type="binding site" evidence="13">
    <location>
        <position position="207"/>
    </location>
    <ligand>
        <name>ATP</name>
        <dbReference type="ChEBI" id="CHEBI:30616"/>
    </ligand>
</feature>
<dbReference type="EMBL" id="AP014936">
    <property type="protein sequence ID" value="BAU49508.1"/>
    <property type="molecule type" value="Genomic_DNA"/>
</dbReference>
<comment type="catalytic activity">
    <reaction evidence="19">
        <text>L-glutamate + NH4(+) + ATP = L-glutamine + ADP + phosphate + H(+)</text>
        <dbReference type="Rhea" id="RHEA:16169"/>
        <dbReference type="ChEBI" id="CHEBI:15378"/>
        <dbReference type="ChEBI" id="CHEBI:28938"/>
        <dbReference type="ChEBI" id="CHEBI:29985"/>
        <dbReference type="ChEBI" id="CHEBI:30616"/>
        <dbReference type="ChEBI" id="CHEBI:43474"/>
        <dbReference type="ChEBI" id="CHEBI:58359"/>
        <dbReference type="ChEBI" id="CHEBI:456216"/>
        <dbReference type="EC" id="6.3.1.2"/>
    </reaction>
</comment>
<dbReference type="PANTHER" id="PTHR43407">
    <property type="entry name" value="GLUTAMINE SYNTHETASE"/>
    <property type="match status" value="1"/>
</dbReference>
<evidence type="ECO:0000256" key="20">
    <source>
        <dbReference type="SAM" id="MobiDB-lite"/>
    </source>
</evidence>
<feature type="binding site" evidence="14">
    <location>
        <position position="132"/>
    </location>
    <ligand>
        <name>Mg(2+)</name>
        <dbReference type="ChEBI" id="CHEBI:18420"/>
        <label>1</label>
    </ligand>
</feature>
<dbReference type="RefSeq" id="WP_096461901.1">
    <property type="nucleotide sequence ID" value="NZ_AP014936.1"/>
</dbReference>
<keyword evidence="5 18" id="KW-0963">Cytoplasm</keyword>
<feature type="binding site" evidence="14">
    <location>
        <position position="130"/>
    </location>
    <ligand>
        <name>Mg(2+)</name>
        <dbReference type="ChEBI" id="CHEBI:18420"/>
        <label>1</label>
    </ligand>
</feature>
<dbReference type="Gene3D" id="3.10.20.70">
    <property type="entry name" value="Glutamine synthetase, N-terminal domain"/>
    <property type="match status" value="1"/>
</dbReference>
<evidence type="ECO:0000256" key="14">
    <source>
        <dbReference type="PIRSR" id="PIRSR604809-3"/>
    </source>
</evidence>
<feature type="binding site" evidence="13">
    <location>
        <position position="339"/>
    </location>
    <ligand>
        <name>ATP</name>
        <dbReference type="ChEBI" id="CHEBI:30616"/>
    </ligand>
</feature>
<comment type="subunit">
    <text evidence="3 18">Oligomer of 12 subunits arranged in the form of two hexagons.</text>
</comment>
<dbReference type="Pfam" id="PF00120">
    <property type="entry name" value="Gln-synt_C"/>
    <property type="match status" value="1"/>
</dbReference>
<dbReference type="InterPro" id="IPR004809">
    <property type="entry name" value="Gln_synth_I"/>
</dbReference>
<reference evidence="23 24" key="1">
    <citation type="submission" date="2015-08" db="EMBL/GenBank/DDBJ databases">
        <title>Complete genome sequence of Sulfurifustis variabilis.</title>
        <authorList>
            <person name="Miura A."/>
            <person name="Kojima H."/>
            <person name="Fukui M."/>
        </authorList>
    </citation>
    <scope>NUCLEOTIDE SEQUENCE [LARGE SCALE GENOMIC DNA]</scope>
    <source>
        <strain evidence="24">skN76</strain>
    </source>
</reference>
<keyword evidence="10 13" id="KW-0067">ATP-binding</keyword>
<evidence type="ECO:0000256" key="6">
    <source>
        <dbReference type="ARBA" id="ARBA00022553"/>
    </source>
</evidence>
<dbReference type="SUPFAM" id="SSF55931">
    <property type="entry name" value="Glutamine synthetase/guanido kinase"/>
    <property type="match status" value="1"/>
</dbReference>
<dbReference type="Proteomes" id="UP000218899">
    <property type="component" value="Chromosome"/>
</dbReference>
<dbReference type="KEGG" id="sva:SVA_2960"/>
<accession>A0A1B4V7L4</accession>
<feature type="binding site" evidence="12">
    <location>
        <position position="360"/>
    </location>
    <ligand>
        <name>L-glutamate</name>
        <dbReference type="ChEBI" id="CHEBI:29985"/>
    </ligand>
</feature>
<dbReference type="FunFam" id="3.30.590.10:FF:000001">
    <property type="entry name" value="Glutamine synthetase"/>
    <property type="match status" value="1"/>
</dbReference>
<evidence type="ECO:0000256" key="5">
    <source>
        <dbReference type="ARBA" id="ARBA00022490"/>
    </source>
</evidence>
<dbReference type="EC" id="6.3.1.2" evidence="19"/>
<evidence type="ECO:0000256" key="10">
    <source>
        <dbReference type="ARBA" id="ARBA00022840"/>
    </source>
</evidence>
<evidence type="ECO:0000256" key="15">
    <source>
        <dbReference type="PIRSR" id="PIRSR604809-50"/>
    </source>
</evidence>
<evidence type="ECO:0000256" key="11">
    <source>
        <dbReference type="ARBA" id="ARBA00022842"/>
    </source>
</evidence>
<proteinExistence type="inferred from homology"/>
<keyword evidence="8 14" id="KW-0479">Metal-binding</keyword>
<evidence type="ECO:0000313" key="24">
    <source>
        <dbReference type="Proteomes" id="UP000218899"/>
    </source>
</evidence>
<evidence type="ECO:0000256" key="13">
    <source>
        <dbReference type="PIRSR" id="PIRSR604809-2"/>
    </source>
</evidence>
<keyword evidence="24" id="KW-1185">Reference proteome</keyword>
<dbReference type="InterPro" id="IPR027302">
    <property type="entry name" value="Gln_synth_N_conserv_site"/>
</dbReference>
<dbReference type="PROSITE" id="PS00181">
    <property type="entry name" value="GLNA_ATP"/>
    <property type="match status" value="1"/>
</dbReference>
<evidence type="ECO:0000256" key="4">
    <source>
        <dbReference type="ARBA" id="ARBA00021364"/>
    </source>
</evidence>
<feature type="binding site" evidence="12">
    <location>
        <position position="339"/>
    </location>
    <ligand>
        <name>L-glutamate</name>
        <dbReference type="ChEBI" id="CHEBI:29985"/>
    </ligand>
</feature>
<dbReference type="PROSITE" id="PS51987">
    <property type="entry name" value="GS_CATALYTIC"/>
    <property type="match status" value="1"/>
</dbReference>
<evidence type="ECO:0000256" key="8">
    <source>
        <dbReference type="ARBA" id="ARBA00022723"/>
    </source>
</evidence>
<feature type="binding site" evidence="12">
    <location>
        <begin position="264"/>
        <end position="265"/>
    </location>
    <ligand>
        <name>L-glutamate</name>
        <dbReference type="ChEBI" id="CHEBI:29985"/>
    </ligand>
</feature>
<comment type="similarity">
    <text evidence="2 16 17">Belongs to the glutamine synthetase family.</text>
</comment>
<feature type="binding site" evidence="14">
    <location>
        <position position="269"/>
    </location>
    <ligand>
        <name>Mg(2+)</name>
        <dbReference type="ChEBI" id="CHEBI:18420"/>
        <label>1</label>
    </ligand>
</feature>
<evidence type="ECO:0000256" key="1">
    <source>
        <dbReference type="ARBA" id="ARBA00004496"/>
    </source>
</evidence>
<evidence type="ECO:0000256" key="16">
    <source>
        <dbReference type="PROSITE-ProRule" id="PRU01330"/>
    </source>
</evidence>
<dbReference type="InterPro" id="IPR008146">
    <property type="entry name" value="Gln_synth_cat_dom"/>
</dbReference>
<dbReference type="AlphaFoldDB" id="A0A1B4V7L4"/>
<feature type="binding site" evidence="12">
    <location>
        <position position="327"/>
    </location>
    <ligand>
        <name>L-glutamate</name>
        <dbReference type="ChEBI" id="CHEBI:29985"/>
    </ligand>
</feature>
<evidence type="ECO:0000256" key="7">
    <source>
        <dbReference type="ARBA" id="ARBA00022598"/>
    </source>
</evidence>
<evidence type="ECO:0000256" key="18">
    <source>
        <dbReference type="RuleBase" id="RU000387"/>
    </source>
</evidence>
<keyword evidence="6 15" id="KW-0597">Phosphoprotein</keyword>
<evidence type="ECO:0000256" key="17">
    <source>
        <dbReference type="RuleBase" id="RU000384"/>
    </source>
</evidence>
<dbReference type="Pfam" id="PF03951">
    <property type="entry name" value="Gln-synt_N"/>
    <property type="match status" value="1"/>
</dbReference>
<dbReference type="NCBIfam" id="TIGR00653">
    <property type="entry name" value="GlnA"/>
    <property type="match status" value="1"/>
</dbReference>
<feature type="region of interest" description="Disordered" evidence="20">
    <location>
        <begin position="162"/>
        <end position="184"/>
    </location>
</feature>
<evidence type="ECO:0000259" key="22">
    <source>
        <dbReference type="PROSITE" id="PS51987"/>
    </source>
</evidence>
<organism evidence="23 24">
    <name type="scientific">Sulfurifustis variabilis</name>
    <dbReference type="NCBI Taxonomy" id="1675686"/>
    <lineage>
        <taxon>Bacteria</taxon>
        <taxon>Pseudomonadati</taxon>
        <taxon>Pseudomonadota</taxon>
        <taxon>Gammaproteobacteria</taxon>
        <taxon>Acidiferrobacterales</taxon>
        <taxon>Acidiferrobacteraceae</taxon>
        <taxon>Sulfurifustis</taxon>
    </lineage>
</organism>
<dbReference type="InterPro" id="IPR014746">
    <property type="entry name" value="Gln_synth/guanido_kin_cat_dom"/>
</dbReference>
<keyword evidence="11 14" id="KW-0460">Magnesium</keyword>